<reference evidence="1" key="1">
    <citation type="submission" date="2019-05" db="EMBL/GenBank/DDBJ databases">
        <authorList>
            <person name="Piombo E."/>
        </authorList>
    </citation>
    <scope>NUCLEOTIDE SEQUENCE</scope>
    <source>
        <strain evidence="1">C2S</strain>
    </source>
</reference>
<evidence type="ECO:0000313" key="2">
    <source>
        <dbReference type="Proteomes" id="UP000760494"/>
    </source>
</evidence>
<sequence>MFGAYPKTYPDAAHRFQGEMDRSLQSAHYQNPIMRRVIFTLKESFPRVTENLSVSPANNPATFVRHELGLTSANAAIDISICPACGDLSLASRNTAIQPVVFVLGGHLPADQVIYPTKKSVEEQETLFAAERNDDEFELLAERLARFREAEFTPLNRTPEISGLEKRLDDNEKMALSTYRELKRETELMEQKLDSIHKMVKSPNRDNGKRELGCREGDAELASSELIARDVKTDGTLN</sequence>
<protein>
    <submittedName>
        <fullName evidence="1">Uncharacterized protein</fullName>
    </submittedName>
</protein>
<dbReference type="AlphaFoldDB" id="A0A2H3S807"/>
<proteinExistence type="predicted"/>
<accession>A0A2H3S807</accession>
<evidence type="ECO:0000313" key="1">
    <source>
        <dbReference type="EMBL" id="VTT72539.1"/>
    </source>
</evidence>
<dbReference type="OrthoDB" id="5103436at2759"/>
<gene>
    <name evidence="1" type="ORF">C2S_8625</name>
</gene>
<comment type="caution">
    <text evidence="1">The sequence shown here is derived from an EMBL/GenBank/DDBJ whole genome shotgun (WGS) entry which is preliminary data.</text>
</comment>
<organism evidence="1 2">
    <name type="scientific">Fusarium fujikuroi</name>
    <name type="common">Bakanae and foot rot disease fungus</name>
    <name type="synonym">Gibberella fujikuroi</name>
    <dbReference type="NCBI Taxonomy" id="5127"/>
    <lineage>
        <taxon>Eukaryota</taxon>
        <taxon>Fungi</taxon>
        <taxon>Dikarya</taxon>
        <taxon>Ascomycota</taxon>
        <taxon>Pezizomycotina</taxon>
        <taxon>Sordariomycetes</taxon>
        <taxon>Hypocreomycetidae</taxon>
        <taxon>Hypocreales</taxon>
        <taxon>Nectriaceae</taxon>
        <taxon>Fusarium</taxon>
        <taxon>Fusarium fujikuroi species complex</taxon>
    </lineage>
</organism>
<dbReference type="EMBL" id="CABFJX010000346">
    <property type="protein sequence ID" value="VTT72539.1"/>
    <property type="molecule type" value="Genomic_DNA"/>
</dbReference>
<name>A0A2H3S807_FUSFU</name>
<dbReference type="Proteomes" id="UP000760494">
    <property type="component" value="Unassembled WGS sequence"/>
</dbReference>